<sequence>MNIHFACCNSQNGETENSPNSTPATPKGRAFPSRSGSFRGAYRPR</sequence>
<keyword evidence="3" id="KW-1185">Reference proteome</keyword>
<dbReference type="EMBL" id="CAKLDI010000002">
    <property type="protein sequence ID" value="CAH0535791.1"/>
    <property type="molecule type" value="Genomic_DNA"/>
</dbReference>
<evidence type="ECO:0000256" key="1">
    <source>
        <dbReference type="SAM" id="MobiDB-lite"/>
    </source>
</evidence>
<feature type="region of interest" description="Disordered" evidence="1">
    <location>
        <begin position="1"/>
        <end position="45"/>
    </location>
</feature>
<evidence type="ECO:0000313" key="3">
    <source>
        <dbReference type="Proteomes" id="UP000838672"/>
    </source>
</evidence>
<gene>
    <name evidence="2" type="ORF">VST7929_03265</name>
</gene>
<dbReference type="Proteomes" id="UP000838672">
    <property type="component" value="Unassembled WGS sequence"/>
</dbReference>
<reference evidence="2" key="1">
    <citation type="submission" date="2021-11" db="EMBL/GenBank/DDBJ databases">
        <authorList>
            <person name="Rodrigo-Torres L."/>
            <person name="Arahal R. D."/>
            <person name="Lucena T."/>
        </authorList>
    </citation>
    <scope>NUCLEOTIDE SEQUENCE</scope>
    <source>
        <strain evidence="2">CECT 7929</strain>
    </source>
</reference>
<protein>
    <submittedName>
        <fullName evidence="2">Uncharacterized protein</fullName>
    </submittedName>
</protein>
<proteinExistence type="predicted"/>
<accession>A0ABN8DZU2</accession>
<feature type="compositionally biased region" description="Polar residues" evidence="1">
    <location>
        <begin position="8"/>
        <end position="24"/>
    </location>
</feature>
<comment type="caution">
    <text evidence="2">The sequence shown here is derived from an EMBL/GenBank/DDBJ whole genome shotgun (WGS) entry which is preliminary data.</text>
</comment>
<name>A0ABN8DZU2_9VIBR</name>
<evidence type="ECO:0000313" key="2">
    <source>
        <dbReference type="EMBL" id="CAH0535791.1"/>
    </source>
</evidence>
<organism evidence="2 3">
    <name type="scientific">Vibrio stylophorae</name>
    <dbReference type="NCBI Taxonomy" id="659351"/>
    <lineage>
        <taxon>Bacteria</taxon>
        <taxon>Pseudomonadati</taxon>
        <taxon>Pseudomonadota</taxon>
        <taxon>Gammaproteobacteria</taxon>
        <taxon>Vibrionales</taxon>
        <taxon>Vibrionaceae</taxon>
        <taxon>Vibrio</taxon>
    </lineage>
</organism>